<gene>
    <name evidence="2" type="ORF">DPX16_22365</name>
</gene>
<accession>A0A3N0Y4K4</accession>
<proteinExistence type="predicted"/>
<dbReference type="Proteomes" id="UP000281406">
    <property type="component" value="Unassembled WGS sequence"/>
</dbReference>
<comment type="caution">
    <text evidence="2">The sequence shown here is derived from an EMBL/GenBank/DDBJ whole genome shotgun (WGS) entry which is preliminary data.</text>
</comment>
<sequence length="157" mass="17734">MRKRRRQVRILGRYYPQLSGLKEDEPLCRSRCPSRLGPKRERSACGRRTPPPYLDPSYPPTALPSRFPGTTRTPGRRGFQQPSKKRRVVELSVHMFPAGLPFQGTGLTVHPKKKKRVATRALPQKAWGQGQATQTKSSCGKTDLRTVIITKKASKRS</sequence>
<evidence type="ECO:0000313" key="2">
    <source>
        <dbReference type="EMBL" id="ROL41044.1"/>
    </source>
</evidence>
<feature type="compositionally biased region" description="Low complexity" evidence="1">
    <location>
        <begin position="66"/>
        <end position="79"/>
    </location>
</feature>
<protein>
    <submittedName>
        <fullName evidence="2">Uncharacterized protein</fullName>
    </submittedName>
</protein>
<feature type="region of interest" description="Disordered" evidence="1">
    <location>
        <begin position="31"/>
        <end position="85"/>
    </location>
</feature>
<feature type="compositionally biased region" description="Pro residues" evidence="1">
    <location>
        <begin position="49"/>
        <end position="62"/>
    </location>
</feature>
<evidence type="ECO:0000256" key="1">
    <source>
        <dbReference type="SAM" id="MobiDB-lite"/>
    </source>
</evidence>
<reference evidence="2 3" key="1">
    <citation type="submission" date="2018-10" db="EMBL/GenBank/DDBJ databases">
        <title>Genome assembly for a Yunnan-Guizhou Plateau 3E fish, Anabarilius grahami (Regan), and its evolutionary and genetic applications.</title>
        <authorList>
            <person name="Jiang W."/>
        </authorList>
    </citation>
    <scope>NUCLEOTIDE SEQUENCE [LARGE SCALE GENOMIC DNA]</scope>
    <source>
        <strain evidence="2">AG-KIZ</strain>
        <tissue evidence="2">Muscle</tissue>
    </source>
</reference>
<evidence type="ECO:0000313" key="3">
    <source>
        <dbReference type="Proteomes" id="UP000281406"/>
    </source>
</evidence>
<dbReference type="EMBL" id="RJVU01052801">
    <property type="protein sequence ID" value="ROL41044.1"/>
    <property type="molecule type" value="Genomic_DNA"/>
</dbReference>
<name>A0A3N0Y4K4_ANAGA</name>
<dbReference type="AlphaFoldDB" id="A0A3N0Y4K4"/>
<keyword evidence="3" id="KW-1185">Reference proteome</keyword>
<organism evidence="2 3">
    <name type="scientific">Anabarilius grahami</name>
    <name type="common">Kanglang fish</name>
    <name type="synonym">Barilius grahami</name>
    <dbReference type="NCBI Taxonomy" id="495550"/>
    <lineage>
        <taxon>Eukaryota</taxon>
        <taxon>Metazoa</taxon>
        <taxon>Chordata</taxon>
        <taxon>Craniata</taxon>
        <taxon>Vertebrata</taxon>
        <taxon>Euteleostomi</taxon>
        <taxon>Actinopterygii</taxon>
        <taxon>Neopterygii</taxon>
        <taxon>Teleostei</taxon>
        <taxon>Ostariophysi</taxon>
        <taxon>Cypriniformes</taxon>
        <taxon>Xenocyprididae</taxon>
        <taxon>Xenocypridinae</taxon>
        <taxon>Xenocypridinae incertae sedis</taxon>
        <taxon>Anabarilius</taxon>
    </lineage>
</organism>